<organism evidence="1 2">
    <name type="scientific">Plakobranchus ocellatus</name>
    <dbReference type="NCBI Taxonomy" id="259542"/>
    <lineage>
        <taxon>Eukaryota</taxon>
        <taxon>Metazoa</taxon>
        <taxon>Spiralia</taxon>
        <taxon>Lophotrochozoa</taxon>
        <taxon>Mollusca</taxon>
        <taxon>Gastropoda</taxon>
        <taxon>Heterobranchia</taxon>
        <taxon>Euthyneura</taxon>
        <taxon>Panpulmonata</taxon>
        <taxon>Sacoglossa</taxon>
        <taxon>Placobranchoidea</taxon>
        <taxon>Plakobranchidae</taxon>
        <taxon>Plakobranchus</taxon>
    </lineage>
</organism>
<name>A0AAV4C4L0_9GAST</name>
<dbReference type="AlphaFoldDB" id="A0AAV4C4L0"/>
<keyword evidence="2" id="KW-1185">Reference proteome</keyword>
<comment type="caution">
    <text evidence="1">The sequence shown here is derived from an EMBL/GenBank/DDBJ whole genome shotgun (WGS) entry which is preliminary data.</text>
</comment>
<protein>
    <submittedName>
        <fullName evidence="1">Uncharacterized protein</fullName>
    </submittedName>
</protein>
<gene>
    <name evidence="1" type="ORF">PoB_005274200</name>
</gene>
<sequence length="187" mass="21193">MTGRCRAVFSVFSRGKAKVGSSLRQDGGVEEGDRLGCSRSVDRFGCLAPDLLAYPRLRVSCRCVARRQVYSDERQPRSCLFEARKMGILSCLGFDKLLFTVVLWVAVADSLKSLLVCPMPKTSKQRAQVRRNVDPLQPGRKYSGVSLFQAQFNNMGHSRESLPPWVFFGKKRARREKEIKKKRDTTD</sequence>
<evidence type="ECO:0000313" key="2">
    <source>
        <dbReference type="Proteomes" id="UP000735302"/>
    </source>
</evidence>
<reference evidence="1 2" key="1">
    <citation type="journal article" date="2021" name="Elife">
        <title>Chloroplast acquisition without the gene transfer in kleptoplastic sea slugs, Plakobranchus ocellatus.</title>
        <authorList>
            <person name="Maeda T."/>
            <person name="Takahashi S."/>
            <person name="Yoshida T."/>
            <person name="Shimamura S."/>
            <person name="Takaki Y."/>
            <person name="Nagai Y."/>
            <person name="Toyoda A."/>
            <person name="Suzuki Y."/>
            <person name="Arimoto A."/>
            <person name="Ishii H."/>
            <person name="Satoh N."/>
            <person name="Nishiyama T."/>
            <person name="Hasebe M."/>
            <person name="Maruyama T."/>
            <person name="Minagawa J."/>
            <person name="Obokata J."/>
            <person name="Shigenobu S."/>
        </authorList>
    </citation>
    <scope>NUCLEOTIDE SEQUENCE [LARGE SCALE GENOMIC DNA]</scope>
</reference>
<proteinExistence type="predicted"/>
<dbReference type="Proteomes" id="UP000735302">
    <property type="component" value="Unassembled WGS sequence"/>
</dbReference>
<evidence type="ECO:0000313" key="1">
    <source>
        <dbReference type="EMBL" id="GFO26237.1"/>
    </source>
</evidence>
<dbReference type="EMBL" id="BLXT01005798">
    <property type="protein sequence ID" value="GFO26237.1"/>
    <property type="molecule type" value="Genomic_DNA"/>
</dbReference>
<accession>A0AAV4C4L0</accession>